<proteinExistence type="inferred from homology"/>
<dbReference type="GO" id="GO:0046513">
    <property type="term" value="P:ceramide biosynthetic process"/>
    <property type="evidence" value="ECO:0007669"/>
    <property type="project" value="UniProtKB-ARBA"/>
</dbReference>
<keyword evidence="9" id="KW-0325">Glycoprotein</keyword>
<dbReference type="PANTHER" id="PTHR10340:SF29">
    <property type="entry name" value="SPHINGOMYELIN PHOSPHODIESTERASE"/>
    <property type="match status" value="1"/>
</dbReference>
<dbReference type="Pfam" id="PF19272">
    <property type="entry name" value="ASMase_C"/>
    <property type="match status" value="1"/>
</dbReference>
<dbReference type="Gene3D" id="3.60.21.10">
    <property type="match status" value="1"/>
</dbReference>
<keyword evidence="4 13" id="KW-0479">Metal-binding</keyword>
<dbReference type="GO" id="GO:0016020">
    <property type="term" value="C:membrane"/>
    <property type="evidence" value="ECO:0007669"/>
    <property type="project" value="GOC"/>
</dbReference>
<keyword evidence="3" id="KW-0964">Secreted</keyword>
<accession>A0AA39G729</accession>
<evidence type="ECO:0000256" key="9">
    <source>
        <dbReference type="ARBA" id="ARBA00023180"/>
    </source>
</evidence>
<keyword evidence="5 15" id="KW-0732">Signal</keyword>
<comment type="function">
    <text evidence="12">Converts sphingomyelin to ceramide.</text>
</comment>
<organism evidence="17 18">
    <name type="scientific">Microctonus hyperodae</name>
    <name type="common">Parasitoid wasp</name>
    <dbReference type="NCBI Taxonomy" id="165561"/>
    <lineage>
        <taxon>Eukaryota</taxon>
        <taxon>Metazoa</taxon>
        <taxon>Ecdysozoa</taxon>
        <taxon>Arthropoda</taxon>
        <taxon>Hexapoda</taxon>
        <taxon>Insecta</taxon>
        <taxon>Pterygota</taxon>
        <taxon>Neoptera</taxon>
        <taxon>Endopterygota</taxon>
        <taxon>Hymenoptera</taxon>
        <taxon>Apocrita</taxon>
        <taxon>Ichneumonoidea</taxon>
        <taxon>Braconidae</taxon>
        <taxon>Euphorinae</taxon>
        <taxon>Microctonus</taxon>
    </lineage>
</organism>
<reference evidence="17" key="1">
    <citation type="journal article" date="2023" name="bioRxiv">
        <title>Scaffold-level genome assemblies of two parasitoid biocontrol wasps reveal the parthenogenesis mechanism and an associated novel virus.</title>
        <authorList>
            <person name="Inwood S."/>
            <person name="Skelly J."/>
            <person name="Guhlin J."/>
            <person name="Harrop T."/>
            <person name="Goldson S."/>
            <person name="Dearden P."/>
        </authorList>
    </citation>
    <scope>NUCLEOTIDE SEQUENCE</scope>
    <source>
        <strain evidence="17">Lincoln</strain>
        <tissue evidence="17">Whole body</tissue>
    </source>
</reference>
<evidence type="ECO:0000256" key="13">
    <source>
        <dbReference type="PIRSR" id="PIRSR000948-1"/>
    </source>
</evidence>
<dbReference type="InterPro" id="IPR045473">
    <property type="entry name" value="ASM_C"/>
</dbReference>
<dbReference type="EMBL" id="JAQQBR010000001">
    <property type="protein sequence ID" value="KAK0182496.1"/>
    <property type="molecule type" value="Genomic_DNA"/>
</dbReference>
<evidence type="ECO:0000256" key="4">
    <source>
        <dbReference type="ARBA" id="ARBA00022723"/>
    </source>
</evidence>
<feature type="disulfide bond" evidence="14">
    <location>
        <begin position="212"/>
        <end position="217"/>
    </location>
</feature>
<evidence type="ECO:0000259" key="16">
    <source>
        <dbReference type="PROSITE" id="PS50015"/>
    </source>
</evidence>
<evidence type="ECO:0000256" key="7">
    <source>
        <dbReference type="ARBA" id="ARBA00022833"/>
    </source>
</evidence>
<dbReference type="InterPro" id="IPR008139">
    <property type="entry name" value="SaposinB_dom"/>
</dbReference>
<dbReference type="GO" id="GO:0046872">
    <property type="term" value="F:metal ion binding"/>
    <property type="evidence" value="ECO:0007669"/>
    <property type="project" value="UniProtKB-KW"/>
</dbReference>
<evidence type="ECO:0000256" key="15">
    <source>
        <dbReference type="SAM" id="SignalP"/>
    </source>
</evidence>
<dbReference type="Gene3D" id="1.10.225.10">
    <property type="entry name" value="Saposin-like"/>
    <property type="match status" value="1"/>
</dbReference>
<evidence type="ECO:0000256" key="8">
    <source>
        <dbReference type="ARBA" id="ARBA00023157"/>
    </source>
</evidence>
<keyword evidence="7 13" id="KW-0862">Zinc</keyword>
<dbReference type="InterPro" id="IPR004843">
    <property type="entry name" value="Calcineurin-like_PHP"/>
</dbReference>
<feature type="domain" description="Saposin B-type" evidence="16">
    <location>
        <begin position="78"/>
        <end position="164"/>
    </location>
</feature>
<feature type="binding site" evidence="13">
    <location>
        <position position="456"/>
    </location>
    <ligand>
        <name>Zn(2+)</name>
        <dbReference type="ChEBI" id="CHEBI:29105"/>
        <label>1</label>
    </ligand>
</feature>
<dbReference type="InterPro" id="IPR011160">
    <property type="entry name" value="Sphingomy_PDE"/>
</dbReference>
<dbReference type="PROSITE" id="PS50015">
    <property type="entry name" value="SAP_B"/>
    <property type="match status" value="1"/>
</dbReference>
<keyword evidence="10 12" id="KW-0326">Glycosidase</keyword>
<feature type="disulfide bond" evidence="14">
    <location>
        <begin position="380"/>
        <end position="428"/>
    </location>
</feature>
<feature type="binding site" evidence="13">
    <location>
        <position position="270"/>
    </location>
    <ligand>
        <name>Zn(2+)</name>
        <dbReference type="ChEBI" id="CHEBI:29105"/>
        <label>2</label>
    </ligand>
</feature>
<dbReference type="PIRSF" id="PIRSF000948">
    <property type="entry name" value="Sphingomy_PDE"/>
    <property type="match status" value="1"/>
</dbReference>
<gene>
    <name evidence="17" type="ORF">PV327_000632</name>
</gene>
<feature type="disulfide bond" evidence="14">
    <location>
        <begin position="580"/>
        <end position="584"/>
    </location>
</feature>
<dbReference type="SUPFAM" id="SSF56300">
    <property type="entry name" value="Metallo-dependent phosphatases"/>
    <property type="match status" value="1"/>
</dbReference>
<dbReference type="Pfam" id="PF00149">
    <property type="entry name" value="Metallophos"/>
    <property type="match status" value="1"/>
</dbReference>
<dbReference type="AlphaFoldDB" id="A0AA39G729"/>
<comment type="similarity">
    <text evidence="2 12">Belongs to the acid sphingomyelinase family.</text>
</comment>
<comment type="subcellular location">
    <subcellularLocation>
        <location evidence="1">Secreted</location>
    </subcellularLocation>
</comment>
<dbReference type="InterPro" id="IPR011001">
    <property type="entry name" value="Saposin-like"/>
</dbReference>
<dbReference type="SMART" id="SM00741">
    <property type="entry name" value="SapB"/>
    <property type="match status" value="1"/>
</dbReference>
<dbReference type="PANTHER" id="PTHR10340">
    <property type="entry name" value="SPHINGOMYELIN PHOSPHODIESTERASE"/>
    <property type="match status" value="1"/>
</dbReference>
<dbReference type="GO" id="GO:0006685">
    <property type="term" value="P:sphingomyelin catabolic process"/>
    <property type="evidence" value="ECO:0007669"/>
    <property type="project" value="UniProtKB-UniRule"/>
</dbReference>
<dbReference type="GO" id="GO:0061750">
    <property type="term" value="F:acid sphingomyelin phosphodiesterase activity"/>
    <property type="evidence" value="ECO:0007669"/>
    <property type="project" value="TreeGrafter"/>
</dbReference>
<feature type="binding site" evidence="13">
    <location>
        <position position="197"/>
    </location>
    <ligand>
        <name>Zn(2+)</name>
        <dbReference type="ChEBI" id="CHEBI:29105"/>
        <label>1</label>
    </ligand>
</feature>
<dbReference type="GO" id="GO:0005764">
    <property type="term" value="C:lysosome"/>
    <property type="evidence" value="ECO:0007669"/>
    <property type="project" value="TreeGrafter"/>
</dbReference>
<feature type="disulfide bond" evidence="14">
    <location>
        <begin position="113"/>
        <end position="124"/>
    </location>
</feature>
<feature type="binding site" evidence="13">
    <location>
        <position position="310"/>
    </location>
    <ligand>
        <name>Zn(2+)</name>
        <dbReference type="ChEBI" id="CHEBI:29105"/>
        <label>2</label>
    </ligand>
</feature>
<protein>
    <recommendedName>
        <fullName evidence="12">Sphingomyelin phosphodiesterase</fullName>
        <ecNumber evidence="12">3.1.4.12</ecNumber>
    </recommendedName>
</protein>
<feature type="binding site" evidence="13">
    <location>
        <position position="454"/>
    </location>
    <ligand>
        <name>Zn(2+)</name>
        <dbReference type="ChEBI" id="CHEBI:29105"/>
        <label>2</label>
    </ligand>
</feature>
<comment type="cofactor">
    <cofactor evidence="13">
        <name>Zn(2+)</name>
        <dbReference type="ChEBI" id="CHEBI:29105"/>
    </cofactor>
    <text evidence="13">Binds 2 Zn(2+) ions per subunit.</text>
</comment>
<evidence type="ECO:0000256" key="6">
    <source>
        <dbReference type="ARBA" id="ARBA00022801"/>
    </source>
</evidence>
<evidence type="ECO:0000256" key="11">
    <source>
        <dbReference type="ARBA" id="ARBA00047268"/>
    </source>
</evidence>
<dbReference type="GO" id="GO:0016798">
    <property type="term" value="F:hydrolase activity, acting on glycosyl bonds"/>
    <property type="evidence" value="ECO:0007669"/>
    <property type="project" value="UniProtKB-KW"/>
</dbReference>
<evidence type="ECO:0000313" key="18">
    <source>
        <dbReference type="Proteomes" id="UP001168972"/>
    </source>
</evidence>
<keyword evidence="8 14" id="KW-1015">Disulfide bond</keyword>
<comment type="caution">
    <text evidence="17">The sequence shown here is derived from an EMBL/GenBank/DDBJ whole genome shotgun (WGS) entry which is preliminary data.</text>
</comment>
<evidence type="ECO:0000313" key="17">
    <source>
        <dbReference type="EMBL" id="KAK0182496.1"/>
    </source>
</evidence>
<evidence type="ECO:0000256" key="14">
    <source>
        <dbReference type="PIRSR" id="PIRSR000948-2"/>
    </source>
</evidence>
<dbReference type="EC" id="3.1.4.12" evidence="12"/>
<dbReference type="SUPFAM" id="SSF47862">
    <property type="entry name" value="Saposin"/>
    <property type="match status" value="1"/>
</dbReference>
<keyword evidence="18" id="KW-1185">Reference proteome</keyword>
<sequence length="613" mass="70395">MYKMYGILLLLTFGSIIVPHHGMNISASESMVTTFINEISEWVASGVMSQKFTNIIGDLAIPTEMQRIDWTKLNGSKASGFCTICKSITKTIINLRRTGTPIKIIQQTVIKLCTRLNLQTEAVCRGVVNLNTPVIVYIIDNDITINEYDVCGLLFQDQMCVSSPLRYEWSININARRPKIINKQPSKKNLKILQITDIHYDPLYEPGGNAGCNEPTCCRRGQNQTGGNTLQAGYWGDFNNCDVPWHSVVDALDHMKEQHKDINLIYFTGDVIDHGVWETSREGNTKSLVKNFNKMKDIFGNTPIYPIVGNHEPNPVNLFAPSDIKDDQLSTRWLYQLLADLWINYGWLPESTRETILRGGFYTLSPQKGFRIIAINNNVCYVYNWWLIYKPNDPDGQLQWLEDTLLKAEKDNESVHILGHIPSGDSTCQHTWSREYRRIINRFSHIITAQFNGHTHNDEFNVFYDLFDKTKLINVAWNGGSITPYAYLNPNYKIYIVDNNTYVVEDIETWMYNLTNANETPEKRPLWFNSYSFKKEYNLSDLSSGSLNKMVVDMAKDSPILEVYYKNFFKHAAPELEKECDKSCLLSYVCRIVTTSSGNMNDCEYFQIINSLK</sequence>
<feature type="signal peptide" evidence="15">
    <location>
        <begin position="1"/>
        <end position="22"/>
    </location>
</feature>
<dbReference type="InterPro" id="IPR029052">
    <property type="entry name" value="Metallo-depent_PP-like"/>
</dbReference>
<evidence type="ECO:0000256" key="12">
    <source>
        <dbReference type="PIRNR" id="PIRNR000948"/>
    </source>
</evidence>
<dbReference type="GO" id="GO:0005615">
    <property type="term" value="C:extracellular space"/>
    <property type="evidence" value="ECO:0007669"/>
    <property type="project" value="TreeGrafter"/>
</dbReference>
<keyword evidence="6 12" id="KW-0378">Hydrolase</keyword>
<feature type="chain" id="PRO_5041393741" description="Sphingomyelin phosphodiesterase" evidence="15">
    <location>
        <begin position="23"/>
        <end position="613"/>
    </location>
</feature>
<feature type="binding site" evidence="13">
    <location>
        <position position="270"/>
    </location>
    <ligand>
        <name>Zn(2+)</name>
        <dbReference type="ChEBI" id="CHEBI:29105"/>
        <label>1</label>
    </ligand>
</feature>
<evidence type="ECO:0000256" key="1">
    <source>
        <dbReference type="ARBA" id="ARBA00004613"/>
    </source>
</evidence>
<evidence type="ECO:0000256" key="3">
    <source>
        <dbReference type="ARBA" id="ARBA00022525"/>
    </source>
</evidence>
<feature type="disulfide bond" evidence="14">
    <location>
        <begin position="82"/>
        <end position="160"/>
    </location>
</feature>
<dbReference type="Proteomes" id="UP001168972">
    <property type="component" value="Unassembled WGS sequence"/>
</dbReference>
<evidence type="ECO:0000256" key="2">
    <source>
        <dbReference type="ARBA" id="ARBA00008234"/>
    </source>
</evidence>
<dbReference type="CDD" id="cd00842">
    <property type="entry name" value="MPP_ASMase"/>
    <property type="match status" value="1"/>
</dbReference>
<feature type="binding site" evidence="13">
    <location>
        <position position="420"/>
    </location>
    <ligand>
        <name>Zn(2+)</name>
        <dbReference type="ChEBI" id="CHEBI:29105"/>
        <label>2</label>
    </ligand>
</feature>
<name>A0AA39G729_MICHY</name>
<feature type="binding site" evidence="13">
    <location>
        <position position="199"/>
    </location>
    <ligand>
        <name>Zn(2+)</name>
        <dbReference type="ChEBI" id="CHEBI:29105"/>
        <label>1</label>
    </ligand>
</feature>
<comment type="catalytic activity">
    <reaction evidence="11">
        <text>a sphingomyelin + H2O = phosphocholine + an N-acylsphing-4-enine + H(+)</text>
        <dbReference type="Rhea" id="RHEA:19253"/>
        <dbReference type="ChEBI" id="CHEBI:15377"/>
        <dbReference type="ChEBI" id="CHEBI:15378"/>
        <dbReference type="ChEBI" id="CHEBI:17636"/>
        <dbReference type="ChEBI" id="CHEBI:52639"/>
        <dbReference type="ChEBI" id="CHEBI:295975"/>
        <dbReference type="EC" id="3.1.4.12"/>
    </reaction>
    <physiologicalReaction direction="left-to-right" evidence="11">
        <dbReference type="Rhea" id="RHEA:19254"/>
    </physiologicalReaction>
</comment>
<dbReference type="InterPro" id="IPR041805">
    <property type="entry name" value="ASMase/PPN1_MPP"/>
</dbReference>
<evidence type="ECO:0000256" key="5">
    <source>
        <dbReference type="ARBA" id="ARBA00022729"/>
    </source>
</evidence>
<evidence type="ECO:0000256" key="10">
    <source>
        <dbReference type="ARBA" id="ARBA00023295"/>
    </source>
</evidence>
<feature type="disulfide bond" evidence="14">
    <location>
        <begin position="218"/>
        <end position="241"/>
    </location>
</feature>
<reference evidence="17" key="2">
    <citation type="submission" date="2023-03" db="EMBL/GenBank/DDBJ databases">
        <authorList>
            <person name="Inwood S.N."/>
            <person name="Skelly J.G."/>
            <person name="Guhlin J."/>
            <person name="Harrop T.W.R."/>
            <person name="Goldson S.G."/>
            <person name="Dearden P.K."/>
        </authorList>
    </citation>
    <scope>NUCLEOTIDE SEQUENCE</scope>
    <source>
        <strain evidence="17">Lincoln</strain>
        <tissue evidence="17">Whole body</tissue>
    </source>
</reference>